<evidence type="ECO:0000313" key="3">
    <source>
        <dbReference type="Proteomes" id="UP001501598"/>
    </source>
</evidence>
<protein>
    <submittedName>
        <fullName evidence="2">Cytochrome P450</fullName>
    </submittedName>
</protein>
<accession>A0ABP8RT30</accession>
<dbReference type="InterPro" id="IPR002397">
    <property type="entry name" value="Cyt_P450_B"/>
</dbReference>
<keyword evidence="3" id="KW-1185">Reference proteome</keyword>
<evidence type="ECO:0000313" key="2">
    <source>
        <dbReference type="EMBL" id="GAA4546486.1"/>
    </source>
</evidence>
<proteinExistence type="inferred from homology"/>
<dbReference type="RefSeq" id="WP_345417375.1">
    <property type="nucleotide sequence ID" value="NZ_BAABGT010000032.1"/>
</dbReference>
<sequence length="423" mass="47277">MTSVAENRTHHPIDISADEFWRLTPDAREQTFARLRAEAPVSWQRPIYSPIMGGDDGSPGYWAVVRAADITTVSRRADVFSSASGGVTFEEMPEEILEMASSILTMDDPRHHQIRKLISSTFTPKRVKLIEEQIANQARLIVESIKDKGEAEFVHAVSARLPLWTISEMIGIPEDRRQEVVAAANAMIGWGDDETIADSDSATVMLNGIVALHGACQDVIDERRETPQNDLISALIAAEVDGQHLTDDEIRAFFVLLCVAGNDTTKQTTTHTLRALTEHPDQRDWLFEDYDTRIGGAIEEFVRWATPVMTFRRTALERFELGGSVIEPGDKVALFYSSGNRDEATIDRPREFDITRKPGPHVAFGGGGPHYCLGSHLAKAQLRSIFREIYTQLPDIRAVGEPKYLVSTFINGIQEQRCEFTPR</sequence>
<comment type="caution">
    <text evidence="2">The sequence shown here is derived from an EMBL/GenBank/DDBJ whole genome shotgun (WGS) entry which is preliminary data.</text>
</comment>
<comment type="similarity">
    <text evidence="1">Belongs to the cytochrome P450 family.</text>
</comment>
<dbReference type="Gene3D" id="1.10.630.10">
    <property type="entry name" value="Cytochrome P450"/>
    <property type="match status" value="1"/>
</dbReference>
<gene>
    <name evidence="2" type="ORF">GCM10023175_28800</name>
</gene>
<dbReference type="PANTHER" id="PTHR46696:SF4">
    <property type="entry name" value="BIOTIN BIOSYNTHESIS CYTOCHROME P450"/>
    <property type="match status" value="1"/>
</dbReference>
<dbReference type="InterPro" id="IPR036396">
    <property type="entry name" value="Cyt_P450_sf"/>
</dbReference>
<dbReference type="Pfam" id="PF00067">
    <property type="entry name" value="p450"/>
    <property type="match status" value="1"/>
</dbReference>
<dbReference type="Proteomes" id="UP001501598">
    <property type="component" value="Unassembled WGS sequence"/>
</dbReference>
<dbReference type="CDD" id="cd11033">
    <property type="entry name" value="CYP142-like"/>
    <property type="match status" value="1"/>
</dbReference>
<name>A0ABP8RT30_9PSEU</name>
<dbReference type="PRINTS" id="PR00359">
    <property type="entry name" value="BP450"/>
</dbReference>
<evidence type="ECO:0000256" key="1">
    <source>
        <dbReference type="ARBA" id="ARBA00010617"/>
    </source>
</evidence>
<dbReference type="PANTHER" id="PTHR46696">
    <property type="entry name" value="P450, PUTATIVE (EUROFUNG)-RELATED"/>
    <property type="match status" value="1"/>
</dbReference>
<organism evidence="2 3">
    <name type="scientific">Pseudonocardia xishanensis</name>
    <dbReference type="NCBI Taxonomy" id="630995"/>
    <lineage>
        <taxon>Bacteria</taxon>
        <taxon>Bacillati</taxon>
        <taxon>Actinomycetota</taxon>
        <taxon>Actinomycetes</taxon>
        <taxon>Pseudonocardiales</taxon>
        <taxon>Pseudonocardiaceae</taxon>
        <taxon>Pseudonocardia</taxon>
    </lineage>
</organism>
<dbReference type="EMBL" id="BAABGT010000032">
    <property type="protein sequence ID" value="GAA4546486.1"/>
    <property type="molecule type" value="Genomic_DNA"/>
</dbReference>
<dbReference type="SUPFAM" id="SSF48264">
    <property type="entry name" value="Cytochrome P450"/>
    <property type="match status" value="1"/>
</dbReference>
<reference evidence="3" key="1">
    <citation type="journal article" date="2019" name="Int. J. Syst. Evol. Microbiol.">
        <title>The Global Catalogue of Microorganisms (GCM) 10K type strain sequencing project: providing services to taxonomists for standard genome sequencing and annotation.</title>
        <authorList>
            <consortium name="The Broad Institute Genomics Platform"/>
            <consortium name="The Broad Institute Genome Sequencing Center for Infectious Disease"/>
            <person name="Wu L."/>
            <person name="Ma J."/>
        </authorList>
    </citation>
    <scope>NUCLEOTIDE SEQUENCE [LARGE SCALE GENOMIC DNA]</scope>
    <source>
        <strain evidence="3">JCM 17906</strain>
    </source>
</reference>
<dbReference type="InterPro" id="IPR001128">
    <property type="entry name" value="Cyt_P450"/>
</dbReference>